<dbReference type="GO" id="GO:0016020">
    <property type="term" value="C:membrane"/>
    <property type="evidence" value="ECO:0007669"/>
    <property type="project" value="UniProtKB-SubCell"/>
</dbReference>
<dbReference type="InterPro" id="IPR019372">
    <property type="entry name" value="LHFPL"/>
</dbReference>
<dbReference type="OrthoDB" id="5873721at2759"/>
<feature type="chain" id="PRO_5043131741" evidence="6">
    <location>
        <begin position="23"/>
        <end position="152"/>
    </location>
</feature>
<evidence type="ECO:0000256" key="5">
    <source>
        <dbReference type="SAM" id="Phobius"/>
    </source>
</evidence>
<evidence type="ECO:0000313" key="9">
    <source>
        <dbReference type="WBParaSite" id="HNAJ_0000457501-mRNA-1"/>
    </source>
</evidence>
<feature type="transmembrane region" description="Helical" evidence="5">
    <location>
        <begin position="90"/>
        <end position="123"/>
    </location>
</feature>
<name>A0A0R3TBY6_RODNA</name>
<comment type="subcellular location">
    <subcellularLocation>
        <location evidence="1">Membrane</location>
        <topology evidence="1">Multi-pass membrane protein</topology>
    </subcellularLocation>
</comment>
<dbReference type="PANTHER" id="PTHR12489">
    <property type="entry name" value="LIPOMA HMGIC FUSION PARTNER-LIKE PROTEIN"/>
    <property type="match status" value="1"/>
</dbReference>
<dbReference type="AlphaFoldDB" id="A0A0R3TBY6"/>
<protein>
    <submittedName>
        <fullName evidence="9">LHFPL tetraspan subfamily member 4</fullName>
    </submittedName>
</protein>
<reference evidence="7 8" key="2">
    <citation type="submission" date="2018-11" db="EMBL/GenBank/DDBJ databases">
        <authorList>
            <consortium name="Pathogen Informatics"/>
        </authorList>
    </citation>
    <scope>NUCLEOTIDE SEQUENCE [LARGE SCALE GENOMIC DNA]</scope>
</reference>
<dbReference type="STRING" id="102285.A0A0R3TBY6"/>
<keyword evidence="4 5" id="KW-0472">Membrane</keyword>
<feature type="transmembrane region" description="Helical" evidence="5">
    <location>
        <begin position="7"/>
        <end position="35"/>
    </location>
</feature>
<evidence type="ECO:0000256" key="6">
    <source>
        <dbReference type="SAM" id="SignalP"/>
    </source>
</evidence>
<evidence type="ECO:0000256" key="1">
    <source>
        <dbReference type="ARBA" id="ARBA00004141"/>
    </source>
</evidence>
<dbReference type="Gene3D" id="1.20.140.150">
    <property type="match status" value="1"/>
</dbReference>
<sequence length="152" mass="16695">MTPGWQVYIILLIWSLLTILDAGICCTCCLLPFWISGSVDYNAPNGGIISSISYIGLFRRCEYPSYRPNGDVEWIHGCGYYPALETVPHWAWRMALILLILSTCLLVFLACFVICAGACTALLKTSAKLSRACSCVYFLAGKCCSKSSPDSL</sequence>
<keyword evidence="3 5" id="KW-1133">Transmembrane helix</keyword>
<gene>
    <name evidence="7" type="ORF">HNAJ_LOCUS4573</name>
</gene>
<evidence type="ECO:0000313" key="8">
    <source>
        <dbReference type="Proteomes" id="UP000278807"/>
    </source>
</evidence>
<evidence type="ECO:0000313" key="7">
    <source>
        <dbReference type="EMBL" id="VDO00433.1"/>
    </source>
</evidence>
<evidence type="ECO:0000256" key="3">
    <source>
        <dbReference type="ARBA" id="ARBA00022989"/>
    </source>
</evidence>
<dbReference type="EMBL" id="UZAE01003323">
    <property type="protein sequence ID" value="VDO00433.1"/>
    <property type="molecule type" value="Genomic_DNA"/>
</dbReference>
<proteinExistence type="predicted"/>
<keyword evidence="8" id="KW-1185">Reference proteome</keyword>
<accession>A0A0R3TBY6</accession>
<evidence type="ECO:0000256" key="2">
    <source>
        <dbReference type="ARBA" id="ARBA00022692"/>
    </source>
</evidence>
<feature type="signal peptide" evidence="6">
    <location>
        <begin position="1"/>
        <end position="22"/>
    </location>
</feature>
<keyword evidence="2 5" id="KW-0812">Transmembrane</keyword>
<evidence type="ECO:0000256" key="4">
    <source>
        <dbReference type="ARBA" id="ARBA00023136"/>
    </source>
</evidence>
<dbReference type="PANTHER" id="PTHR12489:SF16">
    <property type="entry name" value="LHFPL TETRASPAN SUBFAMILY MEMBER 6 PROTEIN-RELATED"/>
    <property type="match status" value="1"/>
</dbReference>
<dbReference type="Proteomes" id="UP000278807">
    <property type="component" value="Unassembled WGS sequence"/>
</dbReference>
<reference evidence="9" key="1">
    <citation type="submission" date="2017-02" db="UniProtKB">
        <authorList>
            <consortium name="WormBaseParasite"/>
        </authorList>
    </citation>
    <scope>IDENTIFICATION</scope>
</reference>
<dbReference type="Pfam" id="PF10242">
    <property type="entry name" value="L_HMGIC_fpl"/>
    <property type="match status" value="1"/>
</dbReference>
<dbReference type="WBParaSite" id="HNAJ_0000457501-mRNA-1">
    <property type="protein sequence ID" value="HNAJ_0000457501-mRNA-1"/>
    <property type="gene ID" value="HNAJ_0000457501"/>
</dbReference>
<keyword evidence="6" id="KW-0732">Signal</keyword>
<organism evidence="9">
    <name type="scientific">Rodentolepis nana</name>
    <name type="common">Dwarf tapeworm</name>
    <name type="synonym">Hymenolepis nana</name>
    <dbReference type="NCBI Taxonomy" id="102285"/>
    <lineage>
        <taxon>Eukaryota</taxon>
        <taxon>Metazoa</taxon>
        <taxon>Spiralia</taxon>
        <taxon>Lophotrochozoa</taxon>
        <taxon>Platyhelminthes</taxon>
        <taxon>Cestoda</taxon>
        <taxon>Eucestoda</taxon>
        <taxon>Cyclophyllidea</taxon>
        <taxon>Hymenolepididae</taxon>
        <taxon>Rodentolepis</taxon>
    </lineage>
</organism>